<evidence type="ECO:0000256" key="11">
    <source>
        <dbReference type="ARBA" id="ARBA00023136"/>
    </source>
</evidence>
<dbReference type="AlphaFoldDB" id="A0A1B7N9Z8"/>
<keyword evidence="11" id="KW-0472">Membrane</keyword>
<evidence type="ECO:0000256" key="10">
    <source>
        <dbReference type="ARBA" id="ARBA00023128"/>
    </source>
</evidence>
<feature type="compositionally biased region" description="Basic and acidic residues" evidence="12">
    <location>
        <begin position="227"/>
        <end position="244"/>
    </location>
</feature>
<keyword evidence="5" id="KW-0812">Transmembrane</keyword>
<dbReference type="FunCoup" id="A0A1B7N9Z8">
    <property type="interactions" value="63"/>
</dbReference>
<dbReference type="Pfam" id="PF11711">
    <property type="entry name" value="Tim54"/>
    <property type="match status" value="1"/>
</dbReference>
<evidence type="ECO:0000256" key="12">
    <source>
        <dbReference type="SAM" id="MobiDB-lite"/>
    </source>
</evidence>
<keyword evidence="9" id="KW-0811">Translocation</keyword>
<evidence type="ECO:0000256" key="5">
    <source>
        <dbReference type="ARBA" id="ARBA00022692"/>
    </source>
</evidence>
<keyword evidence="14" id="KW-1185">Reference proteome</keyword>
<keyword evidence="4" id="KW-0813">Transport</keyword>
<evidence type="ECO:0000313" key="14">
    <source>
        <dbReference type="Proteomes" id="UP000092154"/>
    </source>
</evidence>
<evidence type="ECO:0000256" key="9">
    <source>
        <dbReference type="ARBA" id="ARBA00023010"/>
    </source>
</evidence>
<evidence type="ECO:0000256" key="8">
    <source>
        <dbReference type="ARBA" id="ARBA00022989"/>
    </source>
</evidence>
<organism evidence="13 14">
    <name type="scientific">Rhizopogon vinicolor AM-OR11-026</name>
    <dbReference type="NCBI Taxonomy" id="1314800"/>
    <lineage>
        <taxon>Eukaryota</taxon>
        <taxon>Fungi</taxon>
        <taxon>Dikarya</taxon>
        <taxon>Basidiomycota</taxon>
        <taxon>Agaricomycotina</taxon>
        <taxon>Agaricomycetes</taxon>
        <taxon>Agaricomycetidae</taxon>
        <taxon>Boletales</taxon>
        <taxon>Suillineae</taxon>
        <taxon>Rhizopogonaceae</taxon>
        <taxon>Rhizopogon</taxon>
    </lineage>
</organism>
<name>A0A1B7N9Z8_9AGAM</name>
<dbReference type="STRING" id="1314800.A0A1B7N9Z8"/>
<comment type="similarity">
    <text evidence="2">Belongs to the TIM54 family.</text>
</comment>
<keyword evidence="8" id="KW-1133">Transmembrane helix</keyword>
<gene>
    <name evidence="13" type="ORF">K503DRAFT_780450</name>
</gene>
<sequence>MSSQYADSLPKPSEAPIRPKSGVRAALEHTGIPPSWFEKRPKLPSRNWLIFLSVTTSIVSYYVYDRRECKRIRAEYASRVEHLAQEPLRPSDLPRKVTVYGAKWPGDEDHEKSLRFFRKYVKPVLVAAAVDYEMISGRRSGDLANRIANEIKTRRRVDAGLEPTFQGPVTLPNQPTLEQKRKRELEGGIVIVGRHTLKEFMSGLKRGWTESMERVDREDMIAQELSSDGRFDELEEPVVDHEGLDGEPLPTRSRLLPSKSTGLFSPLQIPSSNQSKPSKPSSNWPSDLETPPSTIPALPSLLLVPFTNYIGFKQVPQMLWGFFNERHKVRAGSEAAYRLVLSHTRPFATTNATLSVSEIQPSQSDERQGGDLNFDLPAESYYAGAYTPSETEKARKTYYDALPAKLATARALARGTRAPTKDEDKHPPPTEVELRAERLKKEMRWRGDEAGWEVVKPGQAVEWDERFADALQVFNEPPRTAEDGSPGAE</sequence>
<keyword evidence="7" id="KW-0653">Protein transport</keyword>
<evidence type="ECO:0000256" key="1">
    <source>
        <dbReference type="ARBA" id="ARBA00004434"/>
    </source>
</evidence>
<proteinExistence type="inferred from homology"/>
<keyword evidence="10" id="KW-0496">Mitochondrion</keyword>
<dbReference type="InterPro" id="IPR021056">
    <property type="entry name" value="Mt_import_IM_translocase_Tim54"/>
</dbReference>
<reference evidence="13 14" key="1">
    <citation type="submission" date="2016-06" db="EMBL/GenBank/DDBJ databases">
        <title>Comparative genomics of the ectomycorrhizal sister species Rhizopogon vinicolor and Rhizopogon vesiculosus (Basidiomycota: Boletales) reveals a divergence of the mating type B locus.</title>
        <authorList>
            <consortium name="DOE Joint Genome Institute"/>
            <person name="Mujic A.B."/>
            <person name="Kuo A."/>
            <person name="Tritt A."/>
            <person name="Lipzen A."/>
            <person name="Chen C."/>
            <person name="Johnson J."/>
            <person name="Sharma A."/>
            <person name="Barry K."/>
            <person name="Grigoriev I.V."/>
            <person name="Spatafora J.W."/>
        </authorList>
    </citation>
    <scope>NUCLEOTIDE SEQUENCE [LARGE SCALE GENOMIC DNA]</scope>
    <source>
        <strain evidence="13 14">AM-OR11-026</strain>
    </source>
</reference>
<feature type="compositionally biased region" description="Low complexity" evidence="12">
    <location>
        <begin position="270"/>
        <end position="286"/>
    </location>
</feature>
<dbReference type="OrthoDB" id="5598305at2759"/>
<dbReference type="GO" id="GO:0005743">
    <property type="term" value="C:mitochondrial inner membrane"/>
    <property type="evidence" value="ECO:0007669"/>
    <property type="project" value="UniProtKB-SubCell"/>
</dbReference>
<dbReference type="EMBL" id="KV448173">
    <property type="protein sequence ID" value="OAX41691.1"/>
    <property type="molecule type" value="Genomic_DNA"/>
</dbReference>
<comment type="subcellular location">
    <subcellularLocation>
        <location evidence="1">Mitochondrion inner membrane</location>
        <topology evidence="1">Single-pass membrane protein</topology>
    </subcellularLocation>
</comment>
<feature type="region of interest" description="Disordered" evidence="12">
    <location>
        <begin position="224"/>
        <end position="291"/>
    </location>
</feature>
<evidence type="ECO:0000256" key="6">
    <source>
        <dbReference type="ARBA" id="ARBA00022792"/>
    </source>
</evidence>
<protein>
    <recommendedName>
        <fullName evidence="3">Mitochondrial import inner membrane translocase subunit TIM54</fullName>
    </recommendedName>
</protein>
<accession>A0A1B7N9Z8</accession>
<evidence type="ECO:0000256" key="4">
    <source>
        <dbReference type="ARBA" id="ARBA00022448"/>
    </source>
</evidence>
<dbReference type="Proteomes" id="UP000092154">
    <property type="component" value="Unassembled WGS sequence"/>
</dbReference>
<evidence type="ECO:0000256" key="7">
    <source>
        <dbReference type="ARBA" id="ARBA00022927"/>
    </source>
</evidence>
<dbReference type="InParanoid" id="A0A1B7N9Z8"/>
<keyword evidence="6" id="KW-0999">Mitochondrion inner membrane</keyword>
<evidence type="ECO:0000313" key="13">
    <source>
        <dbReference type="EMBL" id="OAX41691.1"/>
    </source>
</evidence>
<evidence type="ECO:0000256" key="3">
    <source>
        <dbReference type="ARBA" id="ARBA00020796"/>
    </source>
</evidence>
<evidence type="ECO:0000256" key="2">
    <source>
        <dbReference type="ARBA" id="ARBA00006355"/>
    </source>
</evidence>
<dbReference type="GO" id="GO:0015031">
    <property type="term" value="P:protein transport"/>
    <property type="evidence" value="ECO:0007669"/>
    <property type="project" value="UniProtKB-KW"/>
</dbReference>